<gene>
    <name evidence="2" type="ORF">SAMN05216368_12420</name>
</gene>
<dbReference type="Proteomes" id="UP000199639">
    <property type="component" value="Unassembled WGS sequence"/>
</dbReference>
<dbReference type="AlphaFoldDB" id="A0A5E9G4A4"/>
<accession>A0A5E9G4A4</accession>
<dbReference type="EMBL" id="FNIB01000024">
    <property type="protein sequence ID" value="SDO57259.1"/>
    <property type="molecule type" value="Genomic_DNA"/>
</dbReference>
<reference evidence="2 3" key="1">
    <citation type="submission" date="2016-10" db="EMBL/GenBank/DDBJ databases">
        <authorList>
            <person name="Varghese N."/>
            <person name="Submissions S."/>
        </authorList>
    </citation>
    <scope>NUCLEOTIDE SEQUENCE [LARGE SCALE GENOMIC DNA]</scope>
    <source>
        <strain evidence="2 3">CGMCC 1.11215</strain>
    </source>
</reference>
<evidence type="ECO:0000313" key="2">
    <source>
        <dbReference type="EMBL" id="SDO57259.1"/>
    </source>
</evidence>
<protein>
    <submittedName>
        <fullName evidence="2">Uncharacterized protein</fullName>
    </submittedName>
</protein>
<sequence length="54" mass="6367">FSERVARIPRSNMPGDSVVRTPRQLRSSAKRSCQIIRSENFHNFYVYLHKWASS</sequence>
<organism evidence="2 3">
    <name type="scientific">Cryobacterium flavum</name>
    <dbReference type="NCBI Taxonomy" id="1424659"/>
    <lineage>
        <taxon>Bacteria</taxon>
        <taxon>Bacillati</taxon>
        <taxon>Actinomycetota</taxon>
        <taxon>Actinomycetes</taxon>
        <taxon>Micrococcales</taxon>
        <taxon>Microbacteriaceae</taxon>
        <taxon>Cryobacterium</taxon>
    </lineage>
</organism>
<feature type="region of interest" description="Disordered" evidence="1">
    <location>
        <begin position="1"/>
        <end position="24"/>
    </location>
</feature>
<evidence type="ECO:0000313" key="3">
    <source>
        <dbReference type="Proteomes" id="UP000199639"/>
    </source>
</evidence>
<evidence type="ECO:0000256" key="1">
    <source>
        <dbReference type="SAM" id="MobiDB-lite"/>
    </source>
</evidence>
<name>A0A5E9G4A4_9MICO</name>
<proteinExistence type="predicted"/>
<feature type="non-terminal residue" evidence="2">
    <location>
        <position position="1"/>
    </location>
</feature>